<reference evidence="1" key="1">
    <citation type="submission" date="2023-11" db="EMBL/GenBank/DDBJ databases">
        <authorList>
            <person name="Tan Y."/>
        </authorList>
    </citation>
    <scope>NUCLEOTIDE SEQUENCE</scope>
</reference>
<evidence type="ECO:0008006" key="3">
    <source>
        <dbReference type="Google" id="ProtNLM"/>
    </source>
</evidence>
<name>A0AAX4G969_9CAUD</name>
<dbReference type="EMBL" id="OR776998">
    <property type="protein sequence ID" value="WPH64568.1"/>
    <property type="molecule type" value="Genomic_DNA"/>
</dbReference>
<accession>A0AAX4G969</accession>
<evidence type="ECO:0000313" key="1">
    <source>
        <dbReference type="EMBL" id="WPH64568.1"/>
    </source>
</evidence>
<protein>
    <recommendedName>
        <fullName evidence="3">Tail fiber protein</fullName>
    </recommendedName>
</protein>
<organism evidence="1 2">
    <name type="scientific">Escherichia phage YX22</name>
    <dbReference type="NCBI Taxonomy" id="3093951"/>
    <lineage>
        <taxon>Viruses</taxon>
        <taxon>Duplodnaviria</taxon>
        <taxon>Heunggongvirae</taxon>
        <taxon>Uroviricota</taxon>
        <taxon>Caudoviricetes</taxon>
        <taxon>Pantevenvirales</taxon>
        <taxon>Ackermannviridae</taxon>
        <taxon>Aglimvirinae</taxon>
    </lineage>
</organism>
<sequence length="887" mass="95865">MTRNVESIFGAVVTAPHQIPYTYTATGGEKFISLPFYPVTGIVTINGGMQVPLDNFEIDGNTLNLGCALSKGDVVFCLFDKILSPEDYKTGIRIYKFQAIGGETEFTPDYTSYGVQSLYIGGEYKTPEIEYSYDSTTGKVSLQTALTAGVWVVAEMSVKQPNISPLFDRSIQEIARSANVKDSEVILNTDTSQVLDNKKVIFDAAAQKIYGLPSLPTNVYISSVSNGQLTYSPGNITVDLMEVPNSGASLREDLSKPDGSKLIGTCPNIAVLRTIEPTYAEQRIYVEAHTDGMIATNAGDLGGGYFVYKPSVTSADDNGMTIVTASGKRWVRDLRGSTEVTPSMFGAWMDAPYIDGSTIQGGPYPKAPSMGAADLTGVHNDGDALLATYSYAVANGLNIKITQPMYIGDTQIDISNQRWTGRSLSITGLGQRQSIIYTSGKGGFISTRWGHNITIGRLSFRNADSDYVGSPLVISSFDLSNGIGGGGKTFNVHDVDFYHYKFALPMACFVSVMTNLYAYDCTYGFGINGSTSTDMSSIWAHHCDIGFLWGAAINRTTYEPVSNGLPVMYVATSNIAADGCILPHKFYGDIRSLSFSGFGIEGINGPVALDFSQLASPAAQTTIVFRDVSCWIQSKMNTGVTHFIELPTNEYQAGRIIFDSGYVNSDYAIKLMENTTSPSNQYIGRSVTLNSNFEFLKVSDGSYTISTYNRGNLYRGRVYGEDIVQGRNSYTGTTLSAIHSNSSSFFRSVDHKEATVLVPWNRALDIFLCAVGEETKIPDGCFVAGRADIIPVNKNGLAGTESGGSILFGLSGSTQENVASGAVWSNMIAGDKSLSGVTVTKLVRDGKTFVRIALPTASLVNAIVHLSVSYCGFAHYYDKRWEVKPLS</sequence>
<dbReference type="Proteomes" id="UP001432061">
    <property type="component" value="Segment"/>
</dbReference>
<proteinExistence type="predicted"/>
<dbReference type="Gene3D" id="3.30.2020.50">
    <property type="match status" value="1"/>
</dbReference>
<evidence type="ECO:0000313" key="2">
    <source>
        <dbReference type="Proteomes" id="UP001432061"/>
    </source>
</evidence>